<name>A0A7R9KXX3_9ACAR</name>
<evidence type="ECO:0000259" key="10">
    <source>
        <dbReference type="PROSITE" id="PS50893"/>
    </source>
</evidence>
<dbReference type="PROSITE" id="PS50893">
    <property type="entry name" value="ABC_TRANSPORTER_2"/>
    <property type="match status" value="1"/>
</dbReference>
<dbReference type="SUPFAM" id="SSF90123">
    <property type="entry name" value="ABC transporter transmembrane region"/>
    <property type="match status" value="1"/>
</dbReference>
<dbReference type="InterPro" id="IPR027417">
    <property type="entry name" value="P-loop_NTPase"/>
</dbReference>
<feature type="transmembrane region" description="Helical" evidence="9">
    <location>
        <begin position="154"/>
        <end position="173"/>
    </location>
</feature>
<keyword evidence="3 9" id="KW-0812">Transmembrane</keyword>
<keyword evidence="5" id="KW-0547">Nucleotide-binding</keyword>
<dbReference type="PANTHER" id="PTHR24223:SF443">
    <property type="entry name" value="MULTIDRUG-RESISTANCE LIKE PROTEIN 1, ISOFORM I"/>
    <property type="match status" value="1"/>
</dbReference>
<dbReference type="EMBL" id="OC863761">
    <property type="protein sequence ID" value="CAD7631237.1"/>
    <property type="molecule type" value="Genomic_DNA"/>
</dbReference>
<dbReference type="GO" id="GO:0140359">
    <property type="term" value="F:ABC-type transporter activity"/>
    <property type="evidence" value="ECO:0007669"/>
    <property type="project" value="InterPro"/>
</dbReference>
<evidence type="ECO:0000259" key="11">
    <source>
        <dbReference type="PROSITE" id="PS50929"/>
    </source>
</evidence>
<keyword evidence="4" id="KW-0677">Repeat</keyword>
<gene>
    <name evidence="12" type="ORF">OSB1V03_LOCUS11646</name>
</gene>
<keyword evidence="7 9" id="KW-1133">Transmembrane helix</keyword>
<feature type="transmembrane region" description="Helical" evidence="9">
    <location>
        <begin position="204"/>
        <end position="224"/>
    </location>
</feature>
<evidence type="ECO:0000256" key="3">
    <source>
        <dbReference type="ARBA" id="ARBA00022692"/>
    </source>
</evidence>
<dbReference type="SUPFAM" id="SSF52540">
    <property type="entry name" value="P-loop containing nucleoside triphosphate hydrolases"/>
    <property type="match status" value="1"/>
</dbReference>
<dbReference type="InterPro" id="IPR017871">
    <property type="entry name" value="ABC_transporter-like_CS"/>
</dbReference>
<organism evidence="12">
    <name type="scientific">Medioppia subpectinata</name>
    <dbReference type="NCBI Taxonomy" id="1979941"/>
    <lineage>
        <taxon>Eukaryota</taxon>
        <taxon>Metazoa</taxon>
        <taxon>Ecdysozoa</taxon>
        <taxon>Arthropoda</taxon>
        <taxon>Chelicerata</taxon>
        <taxon>Arachnida</taxon>
        <taxon>Acari</taxon>
        <taxon>Acariformes</taxon>
        <taxon>Sarcoptiformes</taxon>
        <taxon>Oribatida</taxon>
        <taxon>Brachypylina</taxon>
        <taxon>Oppioidea</taxon>
        <taxon>Oppiidae</taxon>
        <taxon>Medioppia</taxon>
    </lineage>
</organism>
<dbReference type="EMBL" id="CAJPIZ010009186">
    <property type="protein sequence ID" value="CAG2111667.1"/>
    <property type="molecule type" value="Genomic_DNA"/>
</dbReference>
<keyword evidence="2" id="KW-0813">Transport</keyword>
<dbReference type="Pfam" id="PF00005">
    <property type="entry name" value="ABC_tran"/>
    <property type="match status" value="1"/>
</dbReference>
<evidence type="ECO:0000256" key="7">
    <source>
        <dbReference type="ARBA" id="ARBA00022989"/>
    </source>
</evidence>
<evidence type="ECO:0000256" key="8">
    <source>
        <dbReference type="ARBA" id="ARBA00023136"/>
    </source>
</evidence>
<dbReference type="InterPro" id="IPR036640">
    <property type="entry name" value="ABC1_TM_sf"/>
</dbReference>
<feature type="transmembrane region" description="Helical" evidence="9">
    <location>
        <begin position="306"/>
        <end position="323"/>
    </location>
</feature>
<dbReference type="PROSITE" id="PS50929">
    <property type="entry name" value="ABC_TM1F"/>
    <property type="match status" value="1"/>
</dbReference>
<sequence length="634" mass="71365">MIDLSQTWITDSFPEFGLSIEWTALVWMPSLLLFVTSLYEWHNRSPEVITSRGSSHPTTWTLLSITKIAPIESSINNSSPENKSSFLSRLTFSWFTPMIMNGYRKPLTTEDMWSLSTQNRTNVFIKQFNKHWKPIQQNSGKHGINIFPAILKTYWPTLLINACILLAVISLTLTQPLVLDRLITFITSQTNTSSDTGEPIWRGYLYALAMFASLVLASVLNIHYKSRQDLLFMKIKTCVTSALYEKSLRLSSAGRQDFSTGDIVNLITADMNHLIEFFYFLNNLWLSPVTIIIATCLLWAQLGAATLAGVAIMVLVVPINSYLMTREHQLWAKLPEYKDKRVSAITEIINNIKVLKLYGWEPAFLTRVFGHRAQECQLLNVVMVMSAISSSIVTAAQYMVSLCSFMAFLYMSNENILDVNKAGTDYNDPSDGHLYSNRKLLVNYGRVSVKRMNAYLNAKEVNESFVEHKPNQRTPIVVKNGSFKWDNNCNDSVLKNINIEIERQSLVAVVGRVGAGKSSLLSALLGDMERSEGSVNVSGRTAYCPQQAWIQNTTLRQNILFNSKYNPEFYDKVLDSCALRPDLAVLSAEDMTEIGEKGINLSGGQKQRVSLARAVYSSADIYLLDDPLSAVDPH</sequence>
<evidence type="ECO:0000313" key="13">
    <source>
        <dbReference type="Proteomes" id="UP000759131"/>
    </source>
</evidence>
<feature type="transmembrane region" description="Helical" evidence="9">
    <location>
        <begin position="20"/>
        <end position="39"/>
    </location>
</feature>
<dbReference type="PROSITE" id="PS00211">
    <property type="entry name" value="ABC_TRANSPORTER_1"/>
    <property type="match status" value="1"/>
</dbReference>
<feature type="transmembrane region" description="Helical" evidence="9">
    <location>
        <begin position="277"/>
        <end position="300"/>
    </location>
</feature>
<accession>A0A7R9KXX3</accession>
<dbReference type="InterPro" id="IPR011527">
    <property type="entry name" value="ABC1_TM_dom"/>
</dbReference>
<keyword evidence="13" id="KW-1185">Reference proteome</keyword>
<dbReference type="GO" id="GO:0012505">
    <property type="term" value="C:endomembrane system"/>
    <property type="evidence" value="ECO:0007669"/>
    <property type="project" value="UniProtKB-SubCell"/>
</dbReference>
<keyword evidence="8 9" id="KW-0472">Membrane</keyword>
<evidence type="ECO:0000256" key="2">
    <source>
        <dbReference type="ARBA" id="ARBA00022448"/>
    </source>
</evidence>
<evidence type="ECO:0000256" key="5">
    <source>
        <dbReference type="ARBA" id="ARBA00022741"/>
    </source>
</evidence>
<feature type="domain" description="ABC transmembrane type-1" evidence="11">
    <location>
        <begin position="159"/>
        <end position="419"/>
    </location>
</feature>
<dbReference type="OrthoDB" id="6514538at2759"/>
<evidence type="ECO:0008006" key="14">
    <source>
        <dbReference type="Google" id="ProtNLM"/>
    </source>
</evidence>
<evidence type="ECO:0000256" key="6">
    <source>
        <dbReference type="ARBA" id="ARBA00022840"/>
    </source>
</evidence>
<dbReference type="GO" id="GO:0016020">
    <property type="term" value="C:membrane"/>
    <property type="evidence" value="ECO:0007669"/>
    <property type="project" value="InterPro"/>
</dbReference>
<reference evidence="12" key="1">
    <citation type="submission" date="2020-11" db="EMBL/GenBank/DDBJ databases">
        <authorList>
            <person name="Tran Van P."/>
        </authorList>
    </citation>
    <scope>NUCLEOTIDE SEQUENCE</scope>
</reference>
<evidence type="ECO:0000256" key="1">
    <source>
        <dbReference type="ARBA" id="ARBA00004127"/>
    </source>
</evidence>
<dbReference type="InterPro" id="IPR003439">
    <property type="entry name" value="ABC_transporter-like_ATP-bd"/>
</dbReference>
<feature type="non-terminal residue" evidence="12">
    <location>
        <position position="634"/>
    </location>
</feature>
<comment type="subcellular location">
    <subcellularLocation>
        <location evidence="1">Endomembrane system</location>
        <topology evidence="1">Multi-pass membrane protein</topology>
    </subcellularLocation>
</comment>
<evidence type="ECO:0000256" key="9">
    <source>
        <dbReference type="SAM" id="Phobius"/>
    </source>
</evidence>
<protein>
    <recommendedName>
        <fullName evidence="14">ABC transmembrane type-1 domain-containing protein</fullName>
    </recommendedName>
</protein>
<dbReference type="GO" id="GO:0016887">
    <property type="term" value="F:ATP hydrolysis activity"/>
    <property type="evidence" value="ECO:0007669"/>
    <property type="project" value="InterPro"/>
</dbReference>
<evidence type="ECO:0000313" key="12">
    <source>
        <dbReference type="EMBL" id="CAD7631237.1"/>
    </source>
</evidence>
<dbReference type="PANTHER" id="PTHR24223">
    <property type="entry name" value="ATP-BINDING CASSETTE SUB-FAMILY C"/>
    <property type="match status" value="1"/>
</dbReference>
<dbReference type="Proteomes" id="UP000759131">
    <property type="component" value="Unassembled WGS sequence"/>
</dbReference>
<dbReference type="AlphaFoldDB" id="A0A7R9KXX3"/>
<proteinExistence type="predicted"/>
<dbReference type="Pfam" id="PF00664">
    <property type="entry name" value="ABC_membrane"/>
    <property type="match status" value="1"/>
</dbReference>
<dbReference type="InterPro" id="IPR050173">
    <property type="entry name" value="ABC_transporter_C-like"/>
</dbReference>
<feature type="transmembrane region" description="Helical" evidence="9">
    <location>
        <begin position="378"/>
        <end position="411"/>
    </location>
</feature>
<dbReference type="Gene3D" id="3.40.50.300">
    <property type="entry name" value="P-loop containing nucleotide triphosphate hydrolases"/>
    <property type="match status" value="1"/>
</dbReference>
<dbReference type="FunFam" id="3.40.50.300:FF:000997">
    <property type="entry name" value="Multidrug resistance-associated protein 1"/>
    <property type="match status" value="1"/>
</dbReference>
<evidence type="ECO:0000256" key="4">
    <source>
        <dbReference type="ARBA" id="ARBA00022737"/>
    </source>
</evidence>
<dbReference type="CDD" id="cd03250">
    <property type="entry name" value="ABCC_MRP_domain1"/>
    <property type="match status" value="1"/>
</dbReference>
<dbReference type="GO" id="GO:0005524">
    <property type="term" value="F:ATP binding"/>
    <property type="evidence" value="ECO:0007669"/>
    <property type="project" value="UniProtKB-KW"/>
</dbReference>
<keyword evidence="6" id="KW-0067">ATP-binding</keyword>
<dbReference type="Gene3D" id="1.20.1560.10">
    <property type="entry name" value="ABC transporter type 1, transmembrane domain"/>
    <property type="match status" value="1"/>
</dbReference>
<feature type="domain" description="ABC transporter" evidence="10">
    <location>
        <begin position="476"/>
        <end position="634"/>
    </location>
</feature>